<sequence>MDSAPASLATGRPKLTAVNVKAMSIREILANIRCNVKLNKKRRRRARLATWKKRRVPADELVASG</sequence>
<accession>A0A2H3TA33</accession>
<evidence type="ECO:0000313" key="1">
    <source>
        <dbReference type="EMBL" id="SCO84535.1"/>
    </source>
</evidence>
<dbReference type="OrthoDB" id="5099479at2759"/>
<dbReference type="EMBL" id="FMJY01000005">
    <property type="protein sequence ID" value="SCO84535.1"/>
    <property type="molecule type" value="Genomic_DNA"/>
</dbReference>
<gene>
    <name evidence="1" type="ORF">FRV6_08662</name>
</gene>
<name>A0A2H3TA33_FUSOX</name>
<organism evidence="1 2">
    <name type="scientific">Fusarium oxysporum</name>
    <name type="common">Fusarium vascular wilt</name>
    <dbReference type="NCBI Taxonomy" id="5507"/>
    <lineage>
        <taxon>Eukaryota</taxon>
        <taxon>Fungi</taxon>
        <taxon>Dikarya</taxon>
        <taxon>Ascomycota</taxon>
        <taxon>Pezizomycotina</taxon>
        <taxon>Sordariomycetes</taxon>
        <taxon>Hypocreomycetidae</taxon>
        <taxon>Hypocreales</taxon>
        <taxon>Nectriaceae</taxon>
        <taxon>Fusarium</taxon>
        <taxon>Fusarium oxysporum species complex</taxon>
    </lineage>
</organism>
<reference evidence="2" key="1">
    <citation type="submission" date="2016-09" db="EMBL/GenBank/DDBJ databases">
        <authorList>
            <person name="Guldener U."/>
        </authorList>
    </citation>
    <scope>NUCLEOTIDE SEQUENCE [LARGE SCALE GENOMIC DNA]</scope>
    <source>
        <strain evidence="2">V64-1</strain>
    </source>
</reference>
<proteinExistence type="predicted"/>
<evidence type="ECO:0000313" key="2">
    <source>
        <dbReference type="Proteomes" id="UP000219369"/>
    </source>
</evidence>
<dbReference type="AlphaFoldDB" id="A0A2H3TA33"/>
<protein>
    <submittedName>
        <fullName evidence="1">Uncharacterized protein</fullName>
    </submittedName>
</protein>
<dbReference type="Proteomes" id="UP000219369">
    <property type="component" value="Unassembled WGS sequence"/>
</dbReference>